<dbReference type="InterPro" id="IPR024516">
    <property type="entry name" value="Mce_C"/>
</dbReference>
<accession>A0A542ZN93</accession>
<dbReference type="Proteomes" id="UP000319514">
    <property type="component" value="Unassembled WGS sequence"/>
</dbReference>
<dbReference type="EMBL" id="VFOQ01000001">
    <property type="protein sequence ID" value="TQL61777.1"/>
    <property type="molecule type" value="Genomic_DNA"/>
</dbReference>
<dbReference type="PANTHER" id="PTHR33371">
    <property type="entry name" value="INTERMEMBRANE PHOSPHOLIPID TRANSPORT SYSTEM BINDING PROTEIN MLAD-RELATED"/>
    <property type="match status" value="1"/>
</dbReference>
<evidence type="ECO:0000313" key="4">
    <source>
        <dbReference type="Proteomes" id="UP000319514"/>
    </source>
</evidence>
<evidence type="ECO:0000259" key="1">
    <source>
        <dbReference type="Pfam" id="PF02470"/>
    </source>
</evidence>
<protein>
    <submittedName>
        <fullName evidence="3">Virulence factor Mce-like protein</fullName>
    </submittedName>
</protein>
<organism evidence="3 4">
    <name type="scientific">Oryzihumus leptocrescens</name>
    <dbReference type="NCBI Taxonomy" id="297536"/>
    <lineage>
        <taxon>Bacteria</taxon>
        <taxon>Bacillati</taxon>
        <taxon>Actinomycetota</taxon>
        <taxon>Actinomycetes</taxon>
        <taxon>Micrococcales</taxon>
        <taxon>Intrasporangiaceae</taxon>
        <taxon>Oryzihumus</taxon>
    </lineage>
</organism>
<dbReference type="Pfam" id="PF11887">
    <property type="entry name" value="Mce4_CUP1"/>
    <property type="match status" value="1"/>
</dbReference>
<dbReference type="Pfam" id="PF02470">
    <property type="entry name" value="MlaD"/>
    <property type="match status" value="1"/>
</dbReference>
<name>A0A542ZN93_9MICO</name>
<dbReference type="NCBIfam" id="TIGR00996">
    <property type="entry name" value="Mtu_fam_mce"/>
    <property type="match status" value="1"/>
</dbReference>
<dbReference type="AlphaFoldDB" id="A0A542ZN93"/>
<keyword evidence="4" id="KW-1185">Reference proteome</keyword>
<dbReference type="GO" id="GO:0005576">
    <property type="term" value="C:extracellular region"/>
    <property type="evidence" value="ECO:0007669"/>
    <property type="project" value="TreeGrafter"/>
</dbReference>
<dbReference type="RefSeq" id="WP_246092223.1">
    <property type="nucleotide sequence ID" value="NZ_BAAAKX010000012.1"/>
</dbReference>
<gene>
    <name evidence="3" type="ORF">FB474_3196</name>
</gene>
<dbReference type="InterPro" id="IPR005693">
    <property type="entry name" value="Mce"/>
</dbReference>
<proteinExistence type="predicted"/>
<feature type="domain" description="Mce/MlaD" evidence="1">
    <location>
        <begin position="42"/>
        <end position="118"/>
    </location>
</feature>
<reference evidence="3 4" key="1">
    <citation type="submission" date="2019-06" db="EMBL/GenBank/DDBJ databases">
        <title>Sequencing the genomes of 1000 actinobacteria strains.</title>
        <authorList>
            <person name="Klenk H.-P."/>
        </authorList>
    </citation>
    <scope>NUCLEOTIDE SEQUENCE [LARGE SCALE GENOMIC DNA]</scope>
    <source>
        <strain evidence="3 4">DSM 18082</strain>
    </source>
</reference>
<dbReference type="InterPro" id="IPR003399">
    <property type="entry name" value="Mce/MlaD"/>
</dbReference>
<dbReference type="GO" id="GO:0051701">
    <property type="term" value="P:biological process involved in interaction with host"/>
    <property type="evidence" value="ECO:0007669"/>
    <property type="project" value="TreeGrafter"/>
</dbReference>
<evidence type="ECO:0000259" key="2">
    <source>
        <dbReference type="Pfam" id="PF11887"/>
    </source>
</evidence>
<sequence length="470" mass="49779">MQGTRAARWGQPAAGVAFILVVTLLLGASVAAYQQRFTPAVMVTLRADRAGSQLSDHSDVKLRGLLVGQVRRVTSTGDGAVLTLALDPDQAGQVPADVHARLLPKTLFGERYVELVPPAGPAGRPIREGDTIGQDRSSVAIELERAFDDLLPLLRTVRPERLAATLNALATGLEGRGTQLGTDLVAADRYLRALNPSMPTIQADISAFADVASTYADAAPDLVRMLHSLVTTNATLVQKKDALAGFLAGTAGFADTATGFLQANGDRIIQVGRVGEPTLTTLARYSPEYPCMAQALTTWTPRISQAFSQHTFHITLEVVTPREAYRPGEEPAWGPMPPGCSLLPCPPSSQAEPLPSKHFPDGTQNLYGYSSDPVGDYKRSHPDWRRQFAELARHCGQPGYAPPGMSFGQPSTTPAQSGFPTVGLAQADSGMAGTRAEQEVVQALLGDSSPSAVTTLLAGPVLRGTTVSQD</sequence>
<evidence type="ECO:0000313" key="3">
    <source>
        <dbReference type="EMBL" id="TQL61777.1"/>
    </source>
</evidence>
<dbReference type="InterPro" id="IPR052336">
    <property type="entry name" value="MlaD_Phospholipid_Transporter"/>
</dbReference>
<feature type="domain" description="Mammalian cell entry C-terminal" evidence="2">
    <location>
        <begin position="123"/>
        <end position="330"/>
    </location>
</feature>
<dbReference type="PANTHER" id="PTHR33371:SF19">
    <property type="entry name" value="MCE-FAMILY PROTEIN MCE4A"/>
    <property type="match status" value="1"/>
</dbReference>
<comment type="caution">
    <text evidence="3">The sequence shown here is derived from an EMBL/GenBank/DDBJ whole genome shotgun (WGS) entry which is preliminary data.</text>
</comment>